<organism evidence="5 6">
    <name type="scientific">Nannocystis bainbridge</name>
    <dbReference type="NCBI Taxonomy" id="2995303"/>
    <lineage>
        <taxon>Bacteria</taxon>
        <taxon>Pseudomonadati</taxon>
        <taxon>Myxococcota</taxon>
        <taxon>Polyangia</taxon>
        <taxon>Nannocystales</taxon>
        <taxon>Nannocystaceae</taxon>
        <taxon>Nannocystis</taxon>
    </lineage>
</organism>
<dbReference type="InterPro" id="IPR056798">
    <property type="entry name" value="ADH_Fe_C"/>
</dbReference>
<dbReference type="Gene3D" id="3.40.50.1970">
    <property type="match status" value="1"/>
</dbReference>
<dbReference type="Pfam" id="PF00465">
    <property type="entry name" value="Fe-ADH"/>
    <property type="match status" value="1"/>
</dbReference>
<dbReference type="SUPFAM" id="SSF56796">
    <property type="entry name" value="Dehydroquinate synthase-like"/>
    <property type="match status" value="1"/>
</dbReference>
<dbReference type="CDD" id="cd08183">
    <property type="entry name" value="Fe-ADH-like"/>
    <property type="match status" value="1"/>
</dbReference>
<keyword evidence="6" id="KW-1185">Reference proteome</keyword>
<keyword evidence="2" id="KW-0560">Oxidoreductase</keyword>
<dbReference type="PANTHER" id="PTHR11496">
    <property type="entry name" value="ALCOHOL DEHYDROGENASE"/>
    <property type="match status" value="1"/>
</dbReference>
<dbReference type="InterPro" id="IPR039697">
    <property type="entry name" value="Alcohol_dehydrogenase_Fe"/>
</dbReference>
<sequence length="387" mass="39647">MVIPFELATAARIVFGVGVAAQVGPIAAEHGRRALVVTGRDPARAEPVLEAMHAAGLELSVFTVAGEPTVADAERGVVAARACACDVVVAIGGGSPLDAGKAIAALVRNPGPPLDYLEVVGRGRPLVHDPVPFVAVPTTAGTGSEVTRNAVLAAEDQRVKVSLRSPKMLPRAAIVDPALTLSLPPAVTADCGLDALTQLIEPFLSRRANPITDALCRDGIARAARALPRAFADGSDLEARSDMALASLLGGLALANAGLGAVHGFAGPIGGAFPDAPHGAVCARLLPEALRINARALRAREPTSPALARFDEVARLVTGDPAATLDHAVDHLRALVASLQIRPLAAFGLRAADLPALVERARQASSMKANPLDLTDTELHEALAAAL</sequence>
<gene>
    <name evidence="5" type="ORF">POL25_10115</name>
</gene>
<feature type="domain" description="Alcohol dehydrogenase iron-type/glycerol dehydrogenase GldA" evidence="3">
    <location>
        <begin position="11"/>
        <end position="177"/>
    </location>
</feature>
<evidence type="ECO:0000259" key="3">
    <source>
        <dbReference type="Pfam" id="PF00465"/>
    </source>
</evidence>
<dbReference type="Pfam" id="PF25137">
    <property type="entry name" value="ADH_Fe_C"/>
    <property type="match status" value="1"/>
</dbReference>
<dbReference type="InterPro" id="IPR001670">
    <property type="entry name" value="ADH_Fe/GldA"/>
</dbReference>
<evidence type="ECO:0000256" key="1">
    <source>
        <dbReference type="ARBA" id="ARBA00007358"/>
    </source>
</evidence>
<proteinExistence type="inferred from homology"/>
<dbReference type="PANTHER" id="PTHR11496:SF102">
    <property type="entry name" value="ALCOHOL DEHYDROGENASE 4"/>
    <property type="match status" value="1"/>
</dbReference>
<protein>
    <submittedName>
        <fullName evidence="5">Iron-containing alcohol dehydrogenase</fullName>
    </submittedName>
</protein>
<dbReference type="Gene3D" id="1.20.1090.10">
    <property type="entry name" value="Dehydroquinate synthase-like - alpha domain"/>
    <property type="match status" value="1"/>
</dbReference>
<reference evidence="5 6" key="1">
    <citation type="submission" date="2022-11" db="EMBL/GenBank/DDBJ databases">
        <title>Minimal conservation of predation-associated metabolite biosynthetic gene clusters underscores biosynthetic potential of Myxococcota including descriptions for ten novel species: Archangium lansinium sp. nov., Myxococcus landrumus sp. nov., Nannocystis bai.</title>
        <authorList>
            <person name="Ahearne A."/>
            <person name="Stevens C."/>
            <person name="Dowd S."/>
        </authorList>
    </citation>
    <scope>NUCLEOTIDE SEQUENCE [LARGE SCALE GENOMIC DNA]</scope>
    <source>
        <strain evidence="5 6">BB15-2</strain>
    </source>
</reference>
<name>A0ABT5DUC2_9BACT</name>
<evidence type="ECO:0000313" key="6">
    <source>
        <dbReference type="Proteomes" id="UP001221686"/>
    </source>
</evidence>
<evidence type="ECO:0000259" key="4">
    <source>
        <dbReference type="Pfam" id="PF25137"/>
    </source>
</evidence>
<comment type="similarity">
    <text evidence="1">Belongs to the iron-containing alcohol dehydrogenase family.</text>
</comment>
<evidence type="ECO:0000313" key="5">
    <source>
        <dbReference type="EMBL" id="MDC0717247.1"/>
    </source>
</evidence>
<accession>A0ABT5DUC2</accession>
<feature type="domain" description="Fe-containing alcohol dehydrogenase-like C-terminal" evidence="4">
    <location>
        <begin position="188"/>
        <end position="386"/>
    </location>
</feature>
<dbReference type="Proteomes" id="UP001221686">
    <property type="component" value="Unassembled WGS sequence"/>
</dbReference>
<dbReference type="EMBL" id="JAQNDL010000001">
    <property type="protein sequence ID" value="MDC0717247.1"/>
    <property type="molecule type" value="Genomic_DNA"/>
</dbReference>
<comment type="caution">
    <text evidence="5">The sequence shown here is derived from an EMBL/GenBank/DDBJ whole genome shotgun (WGS) entry which is preliminary data.</text>
</comment>
<evidence type="ECO:0000256" key="2">
    <source>
        <dbReference type="ARBA" id="ARBA00023002"/>
    </source>
</evidence>